<accession>A0AAV2EVQ1</accession>
<name>A0AAV2EVQ1_9ROSI</name>
<dbReference type="Proteomes" id="UP001497516">
    <property type="component" value="Chromosome 5"/>
</dbReference>
<feature type="compositionally biased region" description="Low complexity" evidence="1">
    <location>
        <begin position="158"/>
        <end position="170"/>
    </location>
</feature>
<evidence type="ECO:0000313" key="3">
    <source>
        <dbReference type="Proteomes" id="UP001497516"/>
    </source>
</evidence>
<feature type="compositionally biased region" description="Polar residues" evidence="1">
    <location>
        <begin position="50"/>
        <end position="76"/>
    </location>
</feature>
<reference evidence="2 3" key="1">
    <citation type="submission" date="2024-04" db="EMBL/GenBank/DDBJ databases">
        <authorList>
            <person name="Fracassetti M."/>
        </authorList>
    </citation>
    <scope>NUCLEOTIDE SEQUENCE [LARGE SCALE GENOMIC DNA]</scope>
</reference>
<organism evidence="2 3">
    <name type="scientific">Linum trigynum</name>
    <dbReference type="NCBI Taxonomy" id="586398"/>
    <lineage>
        <taxon>Eukaryota</taxon>
        <taxon>Viridiplantae</taxon>
        <taxon>Streptophyta</taxon>
        <taxon>Embryophyta</taxon>
        <taxon>Tracheophyta</taxon>
        <taxon>Spermatophyta</taxon>
        <taxon>Magnoliopsida</taxon>
        <taxon>eudicotyledons</taxon>
        <taxon>Gunneridae</taxon>
        <taxon>Pentapetalae</taxon>
        <taxon>rosids</taxon>
        <taxon>fabids</taxon>
        <taxon>Malpighiales</taxon>
        <taxon>Linaceae</taxon>
        <taxon>Linum</taxon>
    </lineage>
</organism>
<sequence length="170" mass="17988">MPCSEITPDSLSRLLLIKISSPLNGFSESELGPTVPSSASKLALSPATSNSAPESTSARHTVPSSNQQHYDSSSPSPCHKIGRCVNWTSPMRSSMAASLNQFICNNHHDLSIQLDPTTSAISGNHSTTSNKRREPGSIVFAKHWSPMDSRGPKPIPPCSSSAAAPFASMS</sequence>
<evidence type="ECO:0000256" key="1">
    <source>
        <dbReference type="SAM" id="MobiDB-lite"/>
    </source>
</evidence>
<proteinExistence type="predicted"/>
<dbReference type="EMBL" id="OZ034818">
    <property type="protein sequence ID" value="CAL1390046.1"/>
    <property type="molecule type" value="Genomic_DNA"/>
</dbReference>
<feature type="region of interest" description="Disordered" evidence="1">
    <location>
        <begin position="145"/>
        <end position="170"/>
    </location>
</feature>
<gene>
    <name evidence="2" type="ORF">LTRI10_LOCUS30858</name>
</gene>
<feature type="region of interest" description="Disordered" evidence="1">
    <location>
        <begin position="27"/>
        <end position="77"/>
    </location>
</feature>
<keyword evidence="3" id="KW-1185">Reference proteome</keyword>
<protein>
    <submittedName>
        <fullName evidence="2">Uncharacterized protein</fullName>
    </submittedName>
</protein>
<dbReference type="AlphaFoldDB" id="A0AAV2EVQ1"/>
<feature type="compositionally biased region" description="Low complexity" evidence="1">
    <location>
        <begin position="36"/>
        <end position="49"/>
    </location>
</feature>
<evidence type="ECO:0000313" key="2">
    <source>
        <dbReference type="EMBL" id="CAL1390046.1"/>
    </source>
</evidence>